<dbReference type="Proteomes" id="UP000070134">
    <property type="component" value="Chromosome"/>
</dbReference>
<feature type="compositionally biased region" description="Low complexity" evidence="1">
    <location>
        <begin position="137"/>
        <end position="163"/>
    </location>
</feature>
<feature type="compositionally biased region" description="Pro residues" evidence="1">
    <location>
        <begin position="127"/>
        <end position="136"/>
    </location>
</feature>
<dbReference type="OrthoDB" id="4955430at2"/>
<evidence type="ECO:0000313" key="3">
    <source>
        <dbReference type="EMBL" id="AMM34688.1"/>
    </source>
</evidence>
<reference evidence="3 4" key="1">
    <citation type="submission" date="2016-02" db="EMBL/GenBank/DDBJ databases">
        <title>Complete genome of Sinomonas atrocyanea KCTC 3377.</title>
        <authorList>
            <person name="Kim K.M."/>
        </authorList>
    </citation>
    <scope>NUCLEOTIDE SEQUENCE [LARGE SCALE GENOMIC DNA]</scope>
    <source>
        <strain evidence="3 4">KCTC 3377</strain>
    </source>
</reference>
<feature type="region of interest" description="Disordered" evidence="1">
    <location>
        <begin position="102"/>
        <end position="175"/>
    </location>
</feature>
<dbReference type="PATRIC" id="fig|37927.3.peg.4136"/>
<keyword evidence="2" id="KW-0472">Membrane</keyword>
<dbReference type="KEGG" id="satk:SA2016_4035"/>
<dbReference type="RefSeq" id="WP_066501653.1">
    <property type="nucleotide sequence ID" value="NZ_BJMO01000016.1"/>
</dbReference>
<evidence type="ECO:0000256" key="2">
    <source>
        <dbReference type="SAM" id="Phobius"/>
    </source>
</evidence>
<feature type="transmembrane region" description="Helical" evidence="2">
    <location>
        <begin position="6"/>
        <end position="26"/>
    </location>
</feature>
<evidence type="ECO:0008006" key="5">
    <source>
        <dbReference type="Google" id="ProtNLM"/>
    </source>
</evidence>
<evidence type="ECO:0000256" key="1">
    <source>
        <dbReference type="SAM" id="MobiDB-lite"/>
    </source>
</evidence>
<dbReference type="EMBL" id="CP014518">
    <property type="protein sequence ID" value="AMM34688.1"/>
    <property type="molecule type" value="Genomic_DNA"/>
</dbReference>
<keyword evidence="4" id="KW-1185">Reference proteome</keyword>
<sequence length="241" mass="25095">MQNLLPPLLILLVVAAVVVFVLRAGARRSRESLEGALSGGPTAAAAASARLNEAQHRAVYSLIARGLTVQAIAAYREATGSGLVEARNAVILLDRYPQAFRSAGNAPTPEDRRAPEQAAAPQECAPPEQPAAPEQPPAVARGGAAEASAKPARSAEGAPSAGAGRAGGSGEGGPERFPYRYRAIVSNGRQTLEVASNMLNDEIYNEIKSLARIGDAEDAAQMLQRHSDISIEDARAFVALL</sequence>
<gene>
    <name evidence="3" type="ORF">SA2016_4035</name>
</gene>
<dbReference type="AlphaFoldDB" id="A0A127A5B6"/>
<feature type="compositionally biased region" description="Low complexity" evidence="1">
    <location>
        <begin position="116"/>
        <end position="126"/>
    </location>
</feature>
<protein>
    <recommendedName>
        <fullName evidence="5">50S ribosomal protein L7/L12</fullName>
    </recommendedName>
</protein>
<keyword evidence="2" id="KW-1133">Transmembrane helix</keyword>
<keyword evidence="2" id="KW-0812">Transmembrane</keyword>
<organism evidence="3 4">
    <name type="scientific">Sinomonas atrocyanea</name>
    <dbReference type="NCBI Taxonomy" id="37927"/>
    <lineage>
        <taxon>Bacteria</taxon>
        <taxon>Bacillati</taxon>
        <taxon>Actinomycetota</taxon>
        <taxon>Actinomycetes</taxon>
        <taxon>Micrococcales</taxon>
        <taxon>Micrococcaceae</taxon>
        <taxon>Sinomonas</taxon>
    </lineage>
</organism>
<accession>A0A127A5B6</accession>
<name>A0A127A5B6_9MICC</name>
<evidence type="ECO:0000313" key="4">
    <source>
        <dbReference type="Proteomes" id="UP000070134"/>
    </source>
</evidence>
<proteinExistence type="predicted"/>